<dbReference type="Pfam" id="PF00759">
    <property type="entry name" value="Glyco_hydro_9"/>
    <property type="match status" value="1"/>
</dbReference>
<evidence type="ECO:0000259" key="7">
    <source>
        <dbReference type="Pfam" id="PF00759"/>
    </source>
</evidence>
<feature type="domain" description="Glycoside hydrolase family 9" evidence="7">
    <location>
        <begin position="361"/>
        <end position="434"/>
    </location>
</feature>
<dbReference type="EC" id="3.2.1.4" evidence="3"/>
<dbReference type="AlphaFoldDB" id="A0A3S3N2W7"/>
<dbReference type="Gene3D" id="1.50.10.10">
    <property type="match status" value="1"/>
</dbReference>
<dbReference type="Proteomes" id="UP000283530">
    <property type="component" value="Unassembled WGS sequence"/>
</dbReference>
<dbReference type="OrthoDB" id="768353at2759"/>
<keyword evidence="4" id="KW-0136">Cellulose degradation</keyword>
<evidence type="ECO:0000313" key="8">
    <source>
        <dbReference type="EMBL" id="RWR94899.1"/>
    </source>
</evidence>
<keyword evidence="6" id="KW-0624">Polysaccharide degradation</keyword>
<reference evidence="8 9" key="1">
    <citation type="journal article" date="2019" name="Nat. Plants">
        <title>Stout camphor tree genome fills gaps in understanding of flowering plant genome evolution.</title>
        <authorList>
            <person name="Chaw S.M."/>
            <person name="Liu Y.C."/>
            <person name="Wu Y.W."/>
            <person name="Wang H.Y."/>
            <person name="Lin C.I."/>
            <person name="Wu C.S."/>
            <person name="Ke H.M."/>
            <person name="Chang L.Y."/>
            <person name="Hsu C.Y."/>
            <person name="Yang H.T."/>
            <person name="Sudianto E."/>
            <person name="Hsu M.H."/>
            <person name="Wu K.P."/>
            <person name="Wang L.N."/>
            <person name="Leebens-Mack J.H."/>
            <person name="Tsai I.J."/>
        </authorList>
    </citation>
    <scope>NUCLEOTIDE SEQUENCE [LARGE SCALE GENOMIC DNA]</scope>
    <source>
        <strain evidence="9">cv. Chaw 1501</strain>
        <tissue evidence="8">Young leaves</tissue>
    </source>
</reference>
<dbReference type="SUPFAM" id="SSF48208">
    <property type="entry name" value="Six-hairpin glycosidases"/>
    <property type="match status" value="1"/>
</dbReference>
<evidence type="ECO:0000256" key="3">
    <source>
        <dbReference type="ARBA" id="ARBA00012601"/>
    </source>
</evidence>
<evidence type="ECO:0000256" key="4">
    <source>
        <dbReference type="ARBA" id="ARBA00023001"/>
    </source>
</evidence>
<protein>
    <recommendedName>
        <fullName evidence="3">cellulase</fullName>
        <ecNumber evidence="3">3.2.1.4</ecNumber>
    </recommendedName>
</protein>
<dbReference type="GO" id="GO:0008810">
    <property type="term" value="F:cellulase activity"/>
    <property type="evidence" value="ECO:0007669"/>
    <property type="project" value="UniProtKB-EC"/>
</dbReference>
<keyword evidence="5" id="KW-0119">Carbohydrate metabolism</keyword>
<evidence type="ECO:0000256" key="2">
    <source>
        <dbReference type="ARBA" id="ARBA00007072"/>
    </source>
</evidence>
<evidence type="ECO:0000256" key="1">
    <source>
        <dbReference type="ARBA" id="ARBA00000966"/>
    </source>
</evidence>
<proteinExistence type="inferred from homology"/>
<sequence length="521" mass="59568">MECKFSQSRTPGNIEVSLGTQKIVEKENFRYLGSTVQQDGGIHTDVSHRIQAGWTKWRSASGALCDRKVPLKVKGKYYKVAVRPALLYGSECWTVKHNHVKKMEVAEMRMLRWMCGITRRDRIRNEEIWGKVGIAPIGDKMRENRLKWFGHVRRRPTEAPVKRCESMEIAMSTMLHYTSSSSFASIVQGTSRKGGLSPVTFGENGQPIGDNSVQLSSKIGEIVRTYVSPVYLKWTDVPNELKELVWEIVSHSFEVPEYSKRLILKKANSSWKDWKSNLQLKVIDKYQTDVERKSNIPEGVKKEDWESFIELISTSQAHSLRQKARCMKRVAELKRDFRSSKASDATWSCFIANCICLSVVEMRVDLVGGYDDAGDNVKFGLPMDFTITMMSWSIVEYGKQMAASGELGHAMEAVKWGTDYLIKAHPEPNVLYGEEKFCNDACVERFQAFEILSLLEREHWNWYEPLVILEAESIQKLLIADEFSAELADGVACVAGHDQEARPVMVLRIKQDYQKFHSHKM</sequence>
<dbReference type="InterPro" id="IPR008928">
    <property type="entry name" value="6-hairpin_glycosidase_sf"/>
</dbReference>
<dbReference type="PANTHER" id="PTHR46238">
    <property type="entry name" value="REVERSE TRANSCRIPTASE DOMAIN-CONTAINING PROTEIN"/>
    <property type="match status" value="1"/>
</dbReference>
<keyword evidence="9" id="KW-1185">Reference proteome</keyword>
<dbReference type="InterPro" id="IPR012341">
    <property type="entry name" value="6hp_glycosidase-like_sf"/>
</dbReference>
<evidence type="ECO:0000256" key="5">
    <source>
        <dbReference type="ARBA" id="ARBA00023277"/>
    </source>
</evidence>
<comment type="catalytic activity">
    <reaction evidence="1">
        <text>Endohydrolysis of (1-&gt;4)-beta-D-glucosidic linkages in cellulose, lichenin and cereal beta-D-glucans.</text>
        <dbReference type="EC" id="3.2.1.4"/>
    </reaction>
</comment>
<accession>A0A3S3N2W7</accession>
<evidence type="ECO:0000313" key="9">
    <source>
        <dbReference type="Proteomes" id="UP000283530"/>
    </source>
</evidence>
<evidence type="ECO:0000256" key="6">
    <source>
        <dbReference type="ARBA" id="ARBA00023326"/>
    </source>
</evidence>
<dbReference type="GO" id="GO:0030245">
    <property type="term" value="P:cellulose catabolic process"/>
    <property type="evidence" value="ECO:0007669"/>
    <property type="project" value="UniProtKB-KW"/>
</dbReference>
<organism evidence="8 9">
    <name type="scientific">Cinnamomum micranthum f. kanehirae</name>
    <dbReference type="NCBI Taxonomy" id="337451"/>
    <lineage>
        <taxon>Eukaryota</taxon>
        <taxon>Viridiplantae</taxon>
        <taxon>Streptophyta</taxon>
        <taxon>Embryophyta</taxon>
        <taxon>Tracheophyta</taxon>
        <taxon>Spermatophyta</taxon>
        <taxon>Magnoliopsida</taxon>
        <taxon>Magnoliidae</taxon>
        <taxon>Laurales</taxon>
        <taxon>Lauraceae</taxon>
        <taxon>Cinnamomum</taxon>
    </lineage>
</organism>
<gene>
    <name evidence="8" type="ORF">CKAN_02421500</name>
</gene>
<comment type="similarity">
    <text evidence="2">Belongs to the glycosyl hydrolase 9 (cellulase E) family.</text>
</comment>
<dbReference type="PANTHER" id="PTHR46238:SF8">
    <property type="entry name" value="ENDONUCLEASE_EXONUCLEASE_PHOSPHATASE DOMAIN-CONTAINING PROTEIN"/>
    <property type="match status" value="1"/>
</dbReference>
<dbReference type="InterPro" id="IPR001701">
    <property type="entry name" value="Glyco_hydro_9"/>
</dbReference>
<dbReference type="EMBL" id="QPKB01000011">
    <property type="protein sequence ID" value="RWR94899.1"/>
    <property type="molecule type" value="Genomic_DNA"/>
</dbReference>
<comment type="caution">
    <text evidence="8">The sequence shown here is derived from an EMBL/GenBank/DDBJ whole genome shotgun (WGS) entry which is preliminary data.</text>
</comment>
<name>A0A3S3N2W7_9MAGN</name>
<dbReference type="STRING" id="337451.A0A3S3N2W7"/>